<protein>
    <recommendedName>
        <fullName evidence="15">Glypican</fullName>
    </recommendedName>
</protein>
<evidence type="ECO:0000256" key="10">
    <source>
        <dbReference type="ARBA" id="ARBA00023288"/>
    </source>
</evidence>
<evidence type="ECO:0000256" key="5">
    <source>
        <dbReference type="ARBA" id="ARBA00022729"/>
    </source>
</evidence>
<dbReference type="GO" id="GO:0009986">
    <property type="term" value="C:cell surface"/>
    <property type="evidence" value="ECO:0007669"/>
    <property type="project" value="TreeGrafter"/>
</dbReference>
<evidence type="ECO:0008006" key="15">
    <source>
        <dbReference type="Google" id="ProtNLM"/>
    </source>
</evidence>
<reference evidence="13 14" key="1">
    <citation type="journal article" date="2016" name="Nat. Commun.">
        <title>Extremotolerant tardigrade genome and improved radiotolerance of human cultured cells by tardigrade-unique protein.</title>
        <authorList>
            <person name="Hashimoto T."/>
            <person name="Horikawa D.D."/>
            <person name="Saito Y."/>
            <person name="Kuwahara H."/>
            <person name="Kozuka-Hata H."/>
            <person name="Shin-I T."/>
            <person name="Minakuchi Y."/>
            <person name="Ohishi K."/>
            <person name="Motoyama A."/>
            <person name="Aizu T."/>
            <person name="Enomoto A."/>
            <person name="Kondo K."/>
            <person name="Tanaka S."/>
            <person name="Hara Y."/>
            <person name="Koshikawa S."/>
            <person name="Sagara H."/>
            <person name="Miura T."/>
            <person name="Yokobori S."/>
            <person name="Miyagawa K."/>
            <person name="Suzuki Y."/>
            <person name="Kubo T."/>
            <person name="Oyama M."/>
            <person name="Kohara Y."/>
            <person name="Fujiyama A."/>
            <person name="Arakawa K."/>
            <person name="Katayama T."/>
            <person name="Toyoda A."/>
            <person name="Kunieda T."/>
        </authorList>
    </citation>
    <scope>NUCLEOTIDE SEQUENCE [LARGE SCALE GENOMIC DNA]</scope>
    <source>
        <strain evidence="13 14">YOKOZUNA-1</strain>
    </source>
</reference>
<feature type="compositionally biased region" description="Polar residues" evidence="12">
    <location>
        <begin position="446"/>
        <end position="464"/>
    </location>
</feature>
<comment type="subcellular location">
    <subcellularLocation>
        <location evidence="1">Cell membrane</location>
        <topology evidence="1">Lipid-anchor</topology>
        <topology evidence="1">GPI-anchor</topology>
    </subcellularLocation>
</comment>
<feature type="compositionally biased region" description="Low complexity" evidence="12">
    <location>
        <begin position="680"/>
        <end position="702"/>
    </location>
</feature>
<dbReference type="Pfam" id="PF01153">
    <property type="entry name" value="Glypican"/>
    <property type="match status" value="1"/>
</dbReference>
<feature type="region of interest" description="Disordered" evidence="12">
    <location>
        <begin position="665"/>
        <end position="724"/>
    </location>
</feature>
<dbReference type="PANTHER" id="PTHR10822">
    <property type="entry name" value="GLYPICAN"/>
    <property type="match status" value="1"/>
</dbReference>
<feature type="compositionally biased region" description="Basic and acidic residues" evidence="12">
    <location>
        <begin position="598"/>
        <end position="608"/>
    </location>
</feature>
<dbReference type="OrthoDB" id="10010764at2759"/>
<feature type="region of interest" description="Disordered" evidence="12">
    <location>
        <begin position="515"/>
        <end position="552"/>
    </location>
</feature>
<gene>
    <name evidence="13" type="primary">RvY_02445-1</name>
    <name evidence="13" type="synonym">RvY_02445.1</name>
    <name evidence="13" type="ORF">RvY_02445</name>
</gene>
<evidence type="ECO:0000256" key="7">
    <source>
        <dbReference type="ARBA" id="ARBA00023136"/>
    </source>
</evidence>
<keyword evidence="9" id="KW-0357">Heparan sulfate</keyword>
<feature type="compositionally biased region" description="Acidic residues" evidence="12">
    <location>
        <begin position="584"/>
        <end position="597"/>
    </location>
</feature>
<comment type="caution">
    <text evidence="13">The sequence shown here is derived from an EMBL/GenBank/DDBJ whole genome shotgun (WGS) entry which is preliminary data.</text>
</comment>
<dbReference type="GO" id="GO:0016477">
    <property type="term" value="P:cell migration"/>
    <property type="evidence" value="ECO:0007669"/>
    <property type="project" value="TreeGrafter"/>
</dbReference>
<comment type="similarity">
    <text evidence="2 11">Belongs to the glypican family.</text>
</comment>
<evidence type="ECO:0000256" key="1">
    <source>
        <dbReference type="ARBA" id="ARBA00004609"/>
    </source>
</evidence>
<name>A0A1D1UNH0_RAMVA</name>
<dbReference type="STRING" id="947166.A0A1D1UNH0"/>
<evidence type="ECO:0000256" key="8">
    <source>
        <dbReference type="ARBA" id="ARBA00023180"/>
    </source>
</evidence>
<proteinExistence type="inferred from homology"/>
<feature type="compositionally biased region" description="Low complexity" evidence="12">
    <location>
        <begin position="634"/>
        <end position="650"/>
    </location>
</feature>
<keyword evidence="3" id="KW-1003">Cell membrane</keyword>
<keyword evidence="4" id="KW-0336">GPI-anchor</keyword>
<feature type="compositionally biased region" description="Polar residues" evidence="12">
    <location>
        <begin position="516"/>
        <end position="525"/>
    </location>
</feature>
<evidence type="ECO:0000256" key="11">
    <source>
        <dbReference type="RuleBase" id="RU003518"/>
    </source>
</evidence>
<dbReference type="EMBL" id="BDGG01000001">
    <property type="protein sequence ID" value="GAU89955.1"/>
    <property type="molecule type" value="Genomic_DNA"/>
</dbReference>
<evidence type="ECO:0000256" key="6">
    <source>
        <dbReference type="ARBA" id="ARBA00022974"/>
    </source>
</evidence>
<keyword evidence="6" id="KW-0654">Proteoglycan</keyword>
<sequence>MDDHLFNCLMHLKCTPSGLSHTGKTRWRSSPSPISRKMTRSNLTGCRVLFVMYLSLIPTGLSSSFPSSSATTTLKPLLTLPNVTRISDSTLLTNSSTVREAREIQCLPIRHTFASSKSGLDGLQAPRRAINGDHLTICAQESTCCTKEMEQKLSTLARADYERLFGDHVNRFKALLIARTTRFDEFFTELIRNSRHSLDSMFSRTYGDLYIKNKDVFTELFDSLELYYHGNRGRVDLKHTMDHFFVSLFQKMFSLLNAQYALESSHNHCIKRVMDKIKPFGEAQERLTNQIRRAFVDARTFVQALAIGRDTLRTASELPVSQQCTHALTKMMYCPQCRGMLDLKPCPSYCLHVMKACLVHHIELESEWNQYIDALLDLTGRLRSPLNIETVVVPLDVKISEAIMNLQEKADNVSQKVFAECGKPRLTDPTAKRTKRASVEPRVRNRPSQPHTSSNHGPSSQVTIGSGHLNLEQLSKDIRDKLSPSKDFWSTLPSELCTDYAKTFRNPVQEDCWNGMTKSKSSHSSAAELAAGPSSPKLTKSSHPDSLPKSSAPIGHQIQQLKLVTSKLKQAVKDVDVEWIETVSSDEEPGGDDEDHIEPDRGSGESKIIEGSGKIDVTIDKDAEPDGADDIIEGSGRTSGPAGTTTSTGSPVTHEVRVHPKLHTTAPKISVPPPEWSFETTSTTTAATTTTATTTTMRTTATMKAPTSPHRPVTPQPKAPPTRAAASKKGCSWVSVLLFAVCARFIWVSWM</sequence>
<dbReference type="GO" id="GO:0005576">
    <property type="term" value="C:extracellular region"/>
    <property type="evidence" value="ECO:0007669"/>
    <property type="project" value="TreeGrafter"/>
</dbReference>
<dbReference type="GO" id="GO:1905475">
    <property type="term" value="P:regulation of protein localization to membrane"/>
    <property type="evidence" value="ECO:0007669"/>
    <property type="project" value="TreeGrafter"/>
</dbReference>
<keyword evidence="14" id="KW-1185">Reference proteome</keyword>
<evidence type="ECO:0000313" key="14">
    <source>
        <dbReference type="Proteomes" id="UP000186922"/>
    </source>
</evidence>
<dbReference type="GO" id="GO:0005886">
    <property type="term" value="C:plasma membrane"/>
    <property type="evidence" value="ECO:0007669"/>
    <property type="project" value="UniProtKB-SubCell"/>
</dbReference>
<evidence type="ECO:0000256" key="12">
    <source>
        <dbReference type="SAM" id="MobiDB-lite"/>
    </source>
</evidence>
<dbReference type="Proteomes" id="UP000186922">
    <property type="component" value="Unassembled WGS sequence"/>
</dbReference>
<dbReference type="GO" id="GO:0045202">
    <property type="term" value="C:synapse"/>
    <property type="evidence" value="ECO:0007669"/>
    <property type="project" value="TreeGrafter"/>
</dbReference>
<feature type="region of interest" description="Disordered" evidence="12">
    <location>
        <begin position="425"/>
        <end position="465"/>
    </location>
</feature>
<accession>A0A1D1UNH0</accession>
<dbReference type="AlphaFoldDB" id="A0A1D1UNH0"/>
<evidence type="ECO:0000313" key="13">
    <source>
        <dbReference type="EMBL" id="GAU89955.1"/>
    </source>
</evidence>
<evidence type="ECO:0000256" key="9">
    <source>
        <dbReference type="ARBA" id="ARBA00023207"/>
    </source>
</evidence>
<feature type="region of interest" description="Disordered" evidence="12">
    <location>
        <begin position="582"/>
        <end position="653"/>
    </location>
</feature>
<dbReference type="InterPro" id="IPR001863">
    <property type="entry name" value="Glypican"/>
</dbReference>
<keyword evidence="7" id="KW-0472">Membrane</keyword>
<keyword evidence="10" id="KW-0449">Lipoprotein</keyword>
<evidence type="ECO:0000256" key="2">
    <source>
        <dbReference type="ARBA" id="ARBA00010260"/>
    </source>
</evidence>
<dbReference type="GO" id="GO:0009966">
    <property type="term" value="P:regulation of signal transduction"/>
    <property type="evidence" value="ECO:0007669"/>
    <property type="project" value="InterPro"/>
</dbReference>
<keyword evidence="8" id="KW-0325">Glycoprotein</keyword>
<dbReference type="PANTHER" id="PTHR10822:SF30">
    <property type="entry name" value="DALLY-LIKE, ISOFORM A"/>
    <property type="match status" value="1"/>
</dbReference>
<organism evidence="13 14">
    <name type="scientific">Ramazzottius varieornatus</name>
    <name type="common">Water bear</name>
    <name type="synonym">Tardigrade</name>
    <dbReference type="NCBI Taxonomy" id="947166"/>
    <lineage>
        <taxon>Eukaryota</taxon>
        <taxon>Metazoa</taxon>
        <taxon>Ecdysozoa</taxon>
        <taxon>Tardigrada</taxon>
        <taxon>Eutardigrada</taxon>
        <taxon>Parachela</taxon>
        <taxon>Hypsibioidea</taxon>
        <taxon>Ramazzottiidae</taxon>
        <taxon>Ramazzottius</taxon>
    </lineage>
</organism>
<dbReference type="GO" id="GO:0098552">
    <property type="term" value="C:side of membrane"/>
    <property type="evidence" value="ECO:0007669"/>
    <property type="project" value="UniProtKB-KW"/>
</dbReference>
<evidence type="ECO:0000256" key="4">
    <source>
        <dbReference type="ARBA" id="ARBA00022622"/>
    </source>
</evidence>
<evidence type="ECO:0000256" key="3">
    <source>
        <dbReference type="ARBA" id="ARBA00022475"/>
    </source>
</evidence>
<keyword evidence="5" id="KW-0732">Signal</keyword>